<feature type="transmembrane region" description="Helical" evidence="1">
    <location>
        <begin position="25"/>
        <end position="46"/>
    </location>
</feature>
<dbReference type="InterPro" id="IPR005182">
    <property type="entry name" value="YdbS-like_PH"/>
</dbReference>
<protein>
    <submittedName>
        <fullName evidence="3">Membrane-flanked domain-containing protein</fullName>
    </submittedName>
</protein>
<reference evidence="5 6" key="1">
    <citation type="submission" date="2016-11" db="EMBL/GenBank/DDBJ databases">
        <authorList>
            <consortium name="Pathogen Informatics"/>
        </authorList>
    </citation>
    <scope>NUCLEOTIDE SEQUENCE [LARGE SCALE GENOMIC DNA]</scope>
    <source>
        <strain evidence="3 6">104</strain>
        <strain evidence="4 5">696</strain>
    </source>
</reference>
<keyword evidence="1" id="KW-1133">Transmembrane helix</keyword>
<sequence>MISHVATPMLFVAPANRLGPNARTLWIVQGIANYLVVIAFIVGVGFFAPGRFWWWSLAAVVGILAVPYVIARSYLRLRVHRWEFNEVALYVQTGWITHVRTIIPIQRIKKITEQRGLLQRKFGLSSLTISAGSGAGTINIDNIDHLVAAEIANKSAIATAPDTDE</sequence>
<dbReference type="EMBL" id="FSHM01000002">
    <property type="protein sequence ID" value="SIA70891.1"/>
    <property type="molecule type" value="Genomic_DNA"/>
</dbReference>
<accession>A0A1N5J8D8</accession>
<evidence type="ECO:0000313" key="4">
    <source>
        <dbReference type="EMBL" id="SIN42026.1"/>
    </source>
</evidence>
<feature type="transmembrane region" description="Helical" evidence="1">
    <location>
        <begin position="52"/>
        <end position="71"/>
    </location>
</feature>
<dbReference type="GeneID" id="93378217"/>
<evidence type="ECO:0000313" key="5">
    <source>
        <dbReference type="Proteomes" id="UP000184831"/>
    </source>
</evidence>
<feature type="domain" description="YdbS-like PH" evidence="2">
    <location>
        <begin position="80"/>
        <end position="144"/>
    </location>
</feature>
<keyword evidence="1" id="KW-0472">Membrane</keyword>
<dbReference type="RefSeq" id="WP_005088566.1">
    <property type="nucleotide sequence ID" value="NZ_AP028613.1"/>
</dbReference>
<dbReference type="EMBL" id="FSQE01000011">
    <property type="protein sequence ID" value="SIN42026.1"/>
    <property type="molecule type" value="Genomic_DNA"/>
</dbReference>
<evidence type="ECO:0000313" key="6">
    <source>
        <dbReference type="Proteomes" id="UP000185210"/>
    </source>
</evidence>
<evidence type="ECO:0000259" key="2">
    <source>
        <dbReference type="Pfam" id="PF03703"/>
    </source>
</evidence>
<dbReference type="Pfam" id="PF03703">
    <property type="entry name" value="bPH_2"/>
    <property type="match status" value="1"/>
</dbReference>
<evidence type="ECO:0000313" key="3">
    <source>
        <dbReference type="EMBL" id="SIA70891.1"/>
    </source>
</evidence>
<dbReference type="Proteomes" id="UP000185210">
    <property type="component" value="Unassembled WGS sequence"/>
</dbReference>
<evidence type="ECO:0000256" key="1">
    <source>
        <dbReference type="SAM" id="Phobius"/>
    </source>
</evidence>
<dbReference type="PANTHER" id="PTHR34473">
    <property type="entry name" value="UPF0699 TRANSMEMBRANE PROTEIN YDBS"/>
    <property type="match status" value="1"/>
</dbReference>
<gene>
    <name evidence="3" type="ORF">SAMEA2070301_01950</name>
    <name evidence="4" type="ORF">SAMEA2152244_04416</name>
</gene>
<dbReference type="Proteomes" id="UP000184831">
    <property type="component" value="Unassembled WGS sequence"/>
</dbReference>
<dbReference type="PANTHER" id="PTHR34473:SF3">
    <property type="entry name" value="TRANSMEMBRANE PROTEIN-RELATED"/>
    <property type="match status" value="1"/>
</dbReference>
<organism evidence="3 6">
    <name type="scientific">Mycobacteroides abscessus subsp. abscessus</name>
    <dbReference type="NCBI Taxonomy" id="1185650"/>
    <lineage>
        <taxon>Bacteria</taxon>
        <taxon>Bacillati</taxon>
        <taxon>Actinomycetota</taxon>
        <taxon>Actinomycetes</taxon>
        <taxon>Mycobacteriales</taxon>
        <taxon>Mycobacteriaceae</taxon>
        <taxon>Mycobacteroides</taxon>
        <taxon>Mycobacteroides abscessus</taxon>
    </lineage>
</organism>
<comment type="caution">
    <text evidence="3">The sequence shown here is derived from an EMBL/GenBank/DDBJ whole genome shotgun (WGS) entry which is preliminary data.</text>
</comment>
<keyword evidence="1" id="KW-0812">Transmembrane</keyword>
<proteinExistence type="predicted"/>
<dbReference type="AlphaFoldDB" id="A0A1N5J8D8"/>
<name>A0A1N5J8D8_9MYCO</name>